<dbReference type="PROSITE" id="PS00623">
    <property type="entry name" value="GMC_OXRED_1"/>
    <property type="match status" value="1"/>
</dbReference>
<dbReference type="Proteomes" id="UP000593566">
    <property type="component" value="Unassembled WGS sequence"/>
</dbReference>
<dbReference type="Gene3D" id="3.50.50.60">
    <property type="entry name" value="FAD/NAD(P)-binding domain"/>
    <property type="match status" value="1"/>
</dbReference>
<dbReference type="PROSITE" id="PS00624">
    <property type="entry name" value="GMC_OXRED_2"/>
    <property type="match status" value="1"/>
</dbReference>
<dbReference type="InterPro" id="IPR007867">
    <property type="entry name" value="GMC_OxRtase_C"/>
</dbReference>
<dbReference type="GO" id="GO:0050660">
    <property type="term" value="F:flavin adenine dinucleotide binding"/>
    <property type="evidence" value="ECO:0007669"/>
    <property type="project" value="InterPro"/>
</dbReference>
<evidence type="ECO:0000256" key="1">
    <source>
        <dbReference type="ARBA" id="ARBA00010790"/>
    </source>
</evidence>
<keyword evidence="2 3" id="KW-0274">FAD</keyword>
<dbReference type="InterPro" id="IPR036188">
    <property type="entry name" value="FAD/NAD-bd_sf"/>
</dbReference>
<dbReference type="SUPFAM" id="SSF54373">
    <property type="entry name" value="FAD-linked reductases, C-terminal domain"/>
    <property type="match status" value="1"/>
</dbReference>
<comment type="caution">
    <text evidence="7">The sequence shown here is derived from an EMBL/GenBank/DDBJ whole genome shotgun (WGS) entry which is preliminary data.</text>
</comment>
<evidence type="ECO:0000256" key="4">
    <source>
        <dbReference type="SAM" id="SignalP"/>
    </source>
</evidence>
<feature type="chain" id="PRO_5034117167" description="Glucose-methanol-choline oxidoreductase N-terminal domain-containing protein" evidence="4">
    <location>
        <begin position="20"/>
        <end position="555"/>
    </location>
</feature>
<comment type="cofactor">
    <cofactor evidence="2">
        <name>FAD</name>
        <dbReference type="ChEBI" id="CHEBI:57692"/>
    </cofactor>
</comment>
<dbReference type="GeneID" id="59332552"/>
<sequence length="555" mass="58451">MAAVLCSLLLLQAVGLVCASPVQPQSWTTTLWDVIVVGAGPAGIIVASRLSESGTKKVLLLEGGGPSYGITGGTERPQWLVGTNLSRVDVPGLYDTIFSGPTNLTCGPNEVNAFVGCSIGGSSAINAGLFFQPPESDFDTYFPAGWKYADVLPSINRLYQTQPSSDITSENDILYEQSGYTAAKKWLVTGAGYSEVAINTDSANKTKVFGHPIYDYKNGQRGGPAISYLQTALTRSNFHLQSGVWVNRVLRTGSVATGVVANASGVISTISLSPNGRVIISNGALKSPELLMKSGIGDPAVLVRLQQANKLGGLPASAWINNTAVGAGLFDNPNTFIELSSPSVQSYTYSYNDPIPADASLYLKSRSGPYSFASEISVFWDYVPHADGTRAGMQGTIGTAGYDGYTTDQTVTLNIYGTSGLKSSGTVVLDADFVPGPQGVYFSDPQDAQDIATFIHAIFAALPASNLTPLNIPAAASTAQILTYITTPSAYTEGEVNHWSSSCRLGRCVDANTTVIGMRNLNVVDASIVEPFTVNPQFGVMVAAERAAELIALLM</sequence>
<accession>A0A8H6CA57</accession>
<keyword evidence="8" id="KW-1185">Reference proteome</keyword>
<organism evidence="7 8">
    <name type="scientific">Letharia lupina</name>
    <dbReference type="NCBI Taxonomy" id="560253"/>
    <lineage>
        <taxon>Eukaryota</taxon>
        <taxon>Fungi</taxon>
        <taxon>Dikarya</taxon>
        <taxon>Ascomycota</taxon>
        <taxon>Pezizomycotina</taxon>
        <taxon>Lecanoromycetes</taxon>
        <taxon>OSLEUM clade</taxon>
        <taxon>Lecanoromycetidae</taxon>
        <taxon>Lecanorales</taxon>
        <taxon>Lecanorineae</taxon>
        <taxon>Parmeliaceae</taxon>
        <taxon>Letharia</taxon>
    </lineage>
</organism>
<dbReference type="PANTHER" id="PTHR47190">
    <property type="entry name" value="DEHYDROGENASE, PUTATIVE-RELATED"/>
    <property type="match status" value="1"/>
</dbReference>
<dbReference type="EMBL" id="JACCJB010000019">
    <property type="protein sequence ID" value="KAF6219674.1"/>
    <property type="molecule type" value="Genomic_DNA"/>
</dbReference>
<keyword evidence="3" id="KW-0285">Flavoprotein</keyword>
<dbReference type="RefSeq" id="XP_037149109.1">
    <property type="nucleotide sequence ID" value="XM_037295062.1"/>
</dbReference>
<reference evidence="7 8" key="1">
    <citation type="journal article" date="2020" name="Genomics">
        <title>Complete, high-quality genomes from long-read metagenomic sequencing of two wolf lichen thalli reveals enigmatic genome architecture.</title>
        <authorList>
            <person name="McKenzie S.K."/>
            <person name="Walston R.F."/>
            <person name="Allen J.L."/>
        </authorList>
    </citation>
    <scope>NUCLEOTIDE SEQUENCE [LARGE SCALE GENOMIC DNA]</scope>
    <source>
        <strain evidence="7">WasteWater1</strain>
    </source>
</reference>
<feature type="signal peptide" evidence="4">
    <location>
        <begin position="1"/>
        <end position="19"/>
    </location>
</feature>
<dbReference type="AlphaFoldDB" id="A0A8H6CA57"/>
<dbReference type="InterPro" id="IPR012132">
    <property type="entry name" value="GMC_OxRdtase"/>
</dbReference>
<comment type="similarity">
    <text evidence="1 3">Belongs to the GMC oxidoreductase family.</text>
</comment>
<dbReference type="PANTHER" id="PTHR47190:SF1">
    <property type="entry name" value="GLUCOSE-METHANOL-CHOLINE OXIDOREDUCTASE N-TERMINAL DOMAIN-CONTAINING PROTEIN"/>
    <property type="match status" value="1"/>
</dbReference>
<feature type="domain" description="Glucose-methanol-choline oxidoreductase N-terminal" evidence="5">
    <location>
        <begin position="116"/>
        <end position="139"/>
    </location>
</feature>
<evidence type="ECO:0000259" key="6">
    <source>
        <dbReference type="PROSITE" id="PS00624"/>
    </source>
</evidence>
<feature type="binding site" evidence="2">
    <location>
        <position position="246"/>
    </location>
    <ligand>
        <name>FAD</name>
        <dbReference type="ChEBI" id="CHEBI:57692"/>
    </ligand>
</feature>
<dbReference type="InterPro" id="IPR053208">
    <property type="entry name" value="GMC_Oxidoreductase_CD"/>
</dbReference>
<evidence type="ECO:0000256" key="3">
    <source>
        <dbReference type="RuleBase" id="RU003968"/>
    </source>
</evidence>
<dbReference type="InterPro" id="IPR000172">
    <property type="entry name" value="GMC_OxRdtase_N"/>
</dbReference>
<feature type="binding site" evidence="2">
    <location>
        <begin position="536"/>
        <end position="537"/>
    </location>
    <ligand>
        <name>FAD</name>
        <dbReference type="ChEBI" id="CHEBI:57692"/>
    </ligand>
</feature>
<name>A0A8H6CA57_9LECA</name>
<dbReference type="Gene3D" id="3.30.410.10">
    <property type="entry name" value="Cholesterol Oxidase, domain 2"/>
    <property type="match status" value="1"/>
</dbReference>
<feature type="domain" description="Glucose-methanol-choline oxidoreductase N-terminal" evidence="6">
    <location>
        <begin position="283"/>
        <end position="297"/>
    </location>
</feature>
<keyword evidence="4" id="KW-0732">Signal</keyword>
<proteinExistence type="inferred from homology"/>
<evidence type="ECO:0000313" key="8">
    <source>
        <dbReference type="Proteomes" id="UP000593566"/>
    </source>
</evidence>
<dbReference type="SUPFAM" id="SSF51905">
    <property type="entry name" value="FAD/NAD(P)-binding domain"/>
    <property type="match status" value="1"/>
</dbReference>
<dbReference type="Pfam" id="PF00732">
    <property type="entry name" value="GMC_oxred_N"/>
    <property type="match status" value="1"/>
</dbReference>
<dbReference type="PRINTS" id="PR00411">
    <property type="entry name" value="PNDRDTASEI"/>
</dbReference>
<protein>
    <recommendedName>
        <fullName evidence="5 6">Glucose-methanol-choline oxidoreductase N-terminal domain-containing protein</fullName>
    </recommendedName>
</protein>
<dbReference type="PIRSF" id="PIRSF000137">
    <property type="entry name" value="Alcohol_oxidase"/>
    <property type="match status" value="1"/>
</dbReference>
<gene>
    <name evidence="7" type="ORF">HO133_004143</name>
</gene>
<evidence type="ECO:0000259" key="5">
    <source>
        <dbReference type="PROSITE" id="PS00623"/>
    </source>
</evidence>
<dbReference type="GO" id="GO:0016614">
    <property type="term" value="F:oxidoreductase activity, acting on CH-OH group of donors"/>
    <property type="evidence" value="ECO:0007669"/>
    <property type="project" value="InterPro"/>
</dbReference>
<dbReference type="Pfam" id="PF05199">
    <property type="entry name" value="GMC_oxred_C"/>
    <property type="match status" value="1"/>
</dbReference>
<evidence type="ECO:0000313" key="7">
    <source>
        <dbReference type="EMBL" id="KAF6219674.1"/>
    </source>
</evidence>
<evidence type="ECO:0000256" key="2">
    <source>
        <dbReference type="PIRSR" id="PIRSR000137-2"/>
    </source>
</evidence>